<dbReference type="Pfam" id="PF13843">
    <property type="entry name" value="DDE_Tnp_1_7"/>
    <property type="match status" value="1"/>
</dbReference>
<dbReference type="AlphaFoldDB" id="A0A553MYB2"/>
<protein>
    <recommendedName>
        <fullName evidence="2">PiggyBac transposable element-derived protein domain-containing protein</fullName>
    </recommendedName>
</protein>
<reference evidence="3 4" key="1">
    <citation type="journal article" date="2019" name="Sci. Data">
        <title>Hybrid genome assembly and annotation of Danionella translucida.</title>
        <authorList>
            <person name="Kadobianskyi M."/>
            <person name="Schulze L."/>
            <person name="Schuelke M."/>
            <person name="Judkewitz B."/>
        </authorList>
    </citation>
    <scope>NUCLEOTIDE SEQUENCE [LARGE SCALE GENOMIC DNA]</scope>
    <source>
        <strain evidence="3 4">Bolton</strain>
    </source>
</reference>
<evidence type="ECO:0000256" key="1">
    <source>
        <dbReference type="SAM" id="MobiDB-lite"/>
    </source>
</evidence>
<feature type="compositionally biased region" description="Polar residues" evidence="1">
    <location>
        <begin position="79"/>
        <end position="92"/>
    </location>
</feature>
<gene>
    <name evidence="3" type="ORF">DNTS_007125</name>
</gene>
<keyword evidence="4" id="KW-1185">Reference proteome</keyword>
<dbReference type="InterPro" id="IPR029526">
    <property type="entry name" value="PGBD"/>
</dbReference>
<feature type="non-terminal residue" evidence="3">
    <location>
        <position position="1"/>
    </location>
</feature>
<evidence type="ECO:0000259" key="2">
    <source>
        <dbReference type="Pfam" id="PF13843"/>
    </source>
</evidence>
<feature type="domain" description="PiggyBac transposable element-derived protein" evidence="2">
    <location>
        <begin position="170"/>
        <end position="517"/>
    </location>
</feature>
<dbReference type="OrthoDB" id="118105at2759"/>
<feature type="region of interest" description="Disordered" evidence="1">
    <location>
        <begin position="1"/>
        <end position="57"/>
    </location>
</feature>
<feature type="compositionally biased region" description="Polar residues" evidence="1">
    <location>
        <begin position="116"/>
        <end position="125"/>
    </location>
</feature>
<evidence type="ECO:0000313" key="3">
    <source>
        <dbReference type="EMBL" id="TRY58162.1"/>
    </source>
</evidence>
<feature type="compositionally biased region" description="Basic and acidic residues" evidence="1">
    <location>
        <begin position="133"/>
        <end position="142"/>
    </location>
</feature>
<dbReference type="STRING" id="623744.A0A553MYB2"/>
<dbReference type="PANTHER" id="PTHR46599:SF3">
    <property type="entry name" value="PIGGYBAC TRANSPOSABLE ELEMENT-DERIVED PROTEIN 4"/>
    <property type="match status" value="1"/>
</dbReference>
<organism evidence="3 4">
    <name type="scientific">Danionella cerebrum</name>
    <dbReference type="NCBI Taxonomy" id="2873325"/>
    <lineage>
        <taxon>Eukaryota</taxon>
        <taxon>Metazoa</taxon>
        <taxon>Chordata</taxon>
        <taxon>Craniata</taxon>
        <taxon>Vertebrata</taxon>
        <taxon>Euteleostomi</taxon>
        <taxon>Actinopterygii</taxon>
        <taxon>Neopterygii</taxon>
        <taxon>Teleostei</taxon>
        <taxon>Ostariophysi</taxon>
        <taxon>Cypriniformes</taxon>
        <taxon>Danionidae</taxon>
        <taxon>Danioninae</taxon>
        <taxon>Danionella</taxon>
    </lineage>
</organism>
<sequence>EEPCEVKEEPCEVKEEPFEVKEEPCGDTDISGTESESPYESAEEVSLQSLSTSDPGVVPSRVTRWLIKRKRGETAEIFTPSSEQVKVESQTGSDDEYLPSKRARHQSTRRTPLAPSCTQSVSTLAAQEVTAVEPRKNFKEEDTPPDPHSFSPARQPGPVLDQTASWTVLQLFQLFFSRATVKTIIANTNANAERRKLDGKKYKWTMLTLKEFYLFLAIIVYTGLVRAHKRHDYWKTGFPYNHPFPKNKMSRDRFEAIIWSLHLSNPKDDEENERQRNSPNFDRLFRIKPLYTEIVTACKSFYHPRRNISIDERIVASKARIGMKQYHKDKPTKWGHKLFVLADSSNGYMWNFFVYTGKSNTTSEHGLSYTSVMDLMPFSALGSGYTLFVDNFYTSPALFKDLTKKKTGACGTIRKNRSGFPKTSVNDMPKNAAKGEVRWITEDKLVFVKCMDKREVTVCSSVHAALSGKTVKRKVKQQGVRQTTQVPSSYYTVLHKTMKWYKTFFYHFMDIAIVNAHILHKEITETKADGTRPFTQKEFRETLVAEMVAFAADSEEQREEPATCMPMYYGEDATANRKHCRRCFNAGDKRVKTPIYCRKCKVPLCFTSKKNCFAAWHDGQ</sequence>
<dbReference type="PANTHER" id="PTHR46599">
    <property type="entry name" value="PIGGYBAC TRANSPOSABLE ELEMENT-DERIVED PROTEIN 4"/>
    <property type="match status" value="1"/>
</dbReference>
<evidence type="ECO:0000313" key="4">
    <source>
        <dbReference type="Proteomes" id="UP000316079"/>
    </source>
</evidence>
<dbReference type="EMBL" id="SRMA01027203">
    <property type="protein sequence ID" value="TRY58162.1"/>
    <property type="molecule type" value="Genomic_DNA"/>
</dbReference>
<comment type="caution">
    <text evidence="3">The sequence shown here is derived from an EMBL/GenBank/DDBJ whole genome shotgun (WGS) entry which is preliminary data.</text>
</comment>
<dbReference type="Proteomes" id="UP000316079">
    <property type="component" value="Unassembled WGS sequence"/>
</dbReference>
<accession>A0A553MYB2</accession>
<name>A0A553MYB2_9TELE</name>
<proteinExistence type="predicted"/>
<feature type="compositionally biased region" description="Basic and acidic residues" evidence="1">
    <location>
        <begin position="1"/>
        <end position="24"/>
    </location>
</feature>
<feature type="region of interest" description="Disordered" evidence="1">
    <location>
        <begin position="72"/>
        <end position="157"/>
    </location>
</feature>